<comment type="subcellular location">
    <subcellularLocation>
        <location evidence="1">Cell membrane</location>
        <topology evidence="1">Multi-pass membrane protein</topology>
    </subcellularLocation>
</comment>
<dbReference type="GO" id="GO:0015385">
    <property type="term" value="F:sodium:proton antiporter activity"/>
    <property type="evidence" value="ECO:0007669"/>
    <property type="project" value="TreeGrafter"/>
</dbReference>
<dbReference type="OrthoDB" id="3733837at2"/>
<keyword evidence="4" id="KW-1003">Cell membrane</keyword>
<keyword evidence="3" id="KW-0813">Transport</keyword>
<dbReference type="GO" id="GO:0005886">
    <property type="term" value="C:plasma membrane"/>
    <property type="evidence" value="ECO:0007669"/>
    <property type="project" value="UniProtKB-SubCell"/>
</dbReference>
<gene>
    <name evidence="9" type="ORF">SAMN06296378_0530</name>
</gene>
<keyword evidence="7 8" id="KW-0472">Membrane</keyword>
<reference evidence="9 10" key="1">
    <citation type="submission" date="2017-09" db="EMBL/GenBank/DDBJ databases">
        <authorList>
            <person name="Ehlers B."/>
            <person name="Leendertz F.H."/>
        </authorList>
    </citation>
    <scope>NUCLEOTIDE SEQUENCE [LARGE SCALE GENOMIC DNA]</scope>
    <source>
        <strain evidence="9 10">CGMCC 1.05381</strain>
    </source>
</reference>
<evidence type="ECO:0000256" key="4">
    <source>
        <dbReference type="ARBA" id="ARBA00022475"/>
    </source>
</evidence>
<organism evidence="9 10">
    <name type="scientific">Salinibacterium xinjiangense</name>
    <dbReference type="NCBI Taxonomy" id="386302"/>
    <lineage>
        <taxon>Bacteria</taxon>
        <taxon>Bacillati</taxon>
        <taxon>Actinomycetota</taxon>
        <taxon>Actinomycetes</taxon>
        <taxon>Micrococcales</taxon>
        <taxon>Microbacteriaceae</taxon>
        <taxon>Salinibacterium</taxon>
    </lineage>
</organism>
<evidence type="ECO:0000256" key="2">
    <source>
        <dbReference type="ARBA" id="ARBA00009212"/>
    </source>
</evidence>
<proteinExistence type="inferred from homology"/>
<evidence type="ECO:0000256" key="6">
    <source>
        <dbReference type="ARBA" id="ARBA00022989"/>
    </source>
</evidence>
<dbReference type="RefSeq" id="WP_097059649.1">
    <property type="nucleotide sequence ID" value="NZ_BMLC01000002.1"/>
</dbReference>
<dbReference type="PANTHER" id="PTHR34702">
    <property type="entry name" value="NA(+)/H(+) ANTIPORTER SUBUNIT F1"/>
    <property type="match status" value="1"/>
</dbReference>
<feature type="transmembrane region" description="Helical" evidence="8">
    <location>
        <begin position="6"/>
        <end position="22"/>
    </location>
</feature>
<keyword evidence="6 8" id="KW-1133">Transmembrane helix</keyword>
<evidence type="ECO:0000313" key="9">
    <source>
        <dbReference type="EMBL" id="SOE53280.1"/>
    </source>
</evidence>
<dbReference type="Proteomes" id="UP000219440">
    <property type="component" value="Unassembled WGS sequence"/>
</dbReference>
<evidence type="ECO:0000256" key="8">
    <source>
        <dbReference type="SAM" id="Phobius"/>
    </source>
</evidence>
<accession>A0A2C8YRP2</accession>
<evidence type="ECO:0000256" key="5">
    <source>
        <dbReference type="ARBA" id="ARBA00022692"/>
    </source>
</evidence>
<dbReference type="EMBL" id="OCST01000001">
    <property type="protein sequence ID" value="SOE53280.1"/>
    <property type="molecule type" value="Genomic_DNA"/>
</dbReference>
<evidence type="ECO:0000256" key="1">
    <source>
        <dbReference type="ARBA" id="ARBA00004651"/>
    </source>
</evidence>
<keyword evidence="10" id="KW-1185">Reference proteome</keyword>
<feature type="transmembrane region" description="Helical" evidence="8">
    <location>
        <begin position="34"/>
        <end position="54"/>
    </location>
</feature>
<name>A0A2C8YRP2_9MICO</name>
<keyword evidence="5 8" id="KW-0812">Transmembrane</keyword>
<dbReference type="PANTHER" id="PTHR34702:SF1">
    <property type="entry name" value="NA(+)_H(+) ANTIPORTER SUBUNIT F"/>
    <property type="match status" value="1"/>
</dbReference>
<dbReference type="AlphaFoldDB" id="A0A2C8YRP2"/>
<comment type="similarity">
    <text evidence="2">Belongs to the CPA3 antiporters (TC 2.A.63) subunit F family.</text>
</comment>
<sequence>MTSILYIAATILFVGAGLLALYRIVRGPSILDRLIASDVMLTTLMLVIGADMAINGHTRSIPVMLVLSAIATFATVSVTRYVSKQDRAITGVERQPQDPLAKGDS</sequence>
<dbReference type="Pfam" id="PF04066">
    <property type="entry name" value="MrpF_PhaF"/>
    <property type="match status" value="1"/>
</dbReference>
<feature type="transmembrane region" description="Helical" evidence="8">
    <location>
        <begin position="60"/>
        <end position="82"/>
    </location>
</feature>
<evidence type="ECO:0000256" key="7">
    <source>
        <dbReference type="ARBA" id="ARBA00023136"/>
    </source>
</evidence>
<evidence type="ECO:0000313" key="10">
    <source>
        <dbReference type="Proteomes" id="UP000219440"/>
    </source>
</evidence>
<evidence type="ECO:0000256" key="3">
    <source>
        <dbReference type="ARBA" id="ARBA00022448"/>
    </source>
</evidence>
<dbReference type="InterPro" id="IPR007208">
    <property type="entry name" value="MrpF/PhaF-like"/>
</dbReference>
<protein>
    <submittedName>
        <fullName evidence="9">Multisubunit sodium/proton antiporter, MrpF subunit</fullName>
    </submittedName>
</protein>